<reference evidence="1 2" key="1">
    <citation type="journal article" date="2014" name="BMC Genomics">
        <title>Genome based analysis of type-I polyketide synthase and nonribosomal peptide synthetase gene clusters in seven strains of five representative Nocardia species.</title>
        <authorList>
            <person name="Komaki H."/>
            <person name="Ichikawa N."/>
            <person name="Hosoyama A."/>
            <person name="Takahashi-Nakaguchi A."/>
            <person name="Matsuzawa T."/>
            <person name="Suzuki K."/>
            <person name="Fujita N."/>
            <person name="Gonoi T."/>
        </authorList>
    </citation>
    <scope>NUCLEOTIDE SEQUENCE [LARGE SCALE GENOMIC DNA]</scope>
    <source>
        <strain evidence="1 2">NBRC 15531</strain>
    </source>
</reference>
<sequence>MDERFLSALLTFHQHPPAPVTAVWPANRSLPAFTESADLTLDEMTGVVLGEVHTLTCHVCGVRLRAVYPDAGVPFFGNNLSAHRLINECPTCGTGFSRSRIQALAVIPSP</sequence>
<gene>
    <name evidence="1" type="ORF">NCAST_01_00180</name>
</gene>
<proteinExistence type="predicted"/>
<dbReference type="EMBL" id="BAFO02000001">
    <property type="protein sequence ID" value="GAD81450.1"/>
    <property type="molecule type" value="Genomic_DNA"/>
</dbReference>
<evidence type="ECO:0000313" key="2">
    <source>
        <dbReference type="Proteomes" id="UP000017048"/>
    </source>
</evidence>
<protein>
    <submittedName>
        <fullName evidence="1">Uncharacterized protein</fullName>
    </submittedName>
</protein>
<dbReference type="Proteomes" id="UP000017048">
    <property type="component" value="Unassembled WGS sequence"/>
</dbReference>
<comment type="caution">
    <text evidence="1">The sequence shown here is derived from an EMBL/GenBank/DDBJ whole genome shotgun (WGS) entry which is preliminary data.</text>
</comment>
<accession>U5E4E2</accession>
<dbReference type="STRING" id="1824.SAMN05444423_111130"/>
<evidence type="ECO:0000313" key="1">
    <source>
        <dbReference type="EMBL" id="GAD81450.1"/>
    </source>
</evidence>
<dbReference type="AlphaFoldDB" id="U5E4E2"/>
<keyword evidence="2" id="KW-1185">Reference proteome</keyword>
<dbReference type="eggNOG" id="ENOG5031XXR">
    <property type="taxonomic scope" value="Bacteria"/>
</dbReference>
<organism evidence="1 2">
    <name type="scientific">Nocardia asteroides NBRC 15531</name>
    <dbReference type="NCBI Taxonomy" id="1110697"/>
    <lineage>
        <taxon>Bacteria</taxon>
        <taxon>Bacillati</taxon>
        <taxon>Actinomycetota</taxon>
        <taxon>Actinomycetes</taxon>
        <taxon>Mycobacteriales</taxon>
        <taxon>Nocardiaceae</taxon>
        <taxon>Nocardia</taxon>
    </lineage>
</organism>
<name>U5E4E2_NOCAS</name>